<evidence type="ECO:0000313" key="1">
    <source>
        <dbReference type="EMBL" id="GEN81177.1"/>
    </source>
</evidence>
<dbReference type="AlphaFoldDB" id="A0A511Z136"/>
<name>A0A511Z136_9CELL</name>
<evidence type="ECO:0000313" key="2">
    <source>
        <dbReference type="Proteomes" id="UP000321484"/>
    </source>
</evidence>
<proteinExistence type="predicted"/>
<gene>
    <name evidence="1" type="ORF">AFE02nite_29110</name>
</gene>
<organism evidence="1 2">
    <name type="scientific">Actinotalea fermentans</name>
    <dbReference type="NCBI Taxonomy" id="43671"/>
    <lineage>
        <taxon>Bacteria</taxon>
        <taxon>Bacillati</taxon>
        <taxon>Actinomycetota</taxon>
        <taxon>Actinomycetes</taxon>
        <taxon>Micrococcales</taxon>
        <taxon>Cellulomonadaceae</taxon>
        <taxon>Actinotalea</taxon>
    </lineage>
</organism>
<protein>
    <submittedName>
        <fullName evidence="1">Uncharacterized protein</fullName>
    </submittedName>
</protein>
<dbReference type="EMBL" id="BJYK01000009">
    <property type="protein sequence ID" value="GEN81177.1"/>
    <property type="molecule type" value="Genomic_DNA"/>
</dbReference>
<reference evidence="1 2" key="1">
    <citation type="submission" date="2019-07" db="EMBL/GenBank/DDBJ databases">
        <title>Whole genome shotgun sequence of Actinotalea fermentans NBRC 105374.</title>
        <authorList>
            <person name="Hosoyama A."/>
            <person name="Uohara A."/>
            <person name="Ohji S."/>
            <person name="Ichikawa N."/>
        </authorList>
    </citation>
    <scope>NUCLEOTIDE SEQUENCE [LARGE SCALE GENOMIC DNA]</scope>
    <source>
        <strain evidence="1 2">NBRC 105374</strain>
    </source>
</reference>
<keyword evidence="2" id="KW-1185">Reference proteome</keyword>
<comment type="caution">
    <text evidence="1">The sequence shown here is derived from an EMBL/GenBank/DDBJ whole genome shotgun (WGS) entry which is preliminary data.</text>
</comment>
<sequence length="48" mass="5005">MCALNALFLESAAPRQADTTPQTTAAETRVCAAVLAARASLRDGRRSA</sequence>
<dbReference type="Proteomes" id="UP000321484">
    <property type="component" value="Unassembled WGS sequence"/>
</dbReference>
<dbReference type="RefSeq" id="WP_186814572.1">
    <property type="nucleotide sequence ID" value="NZ_BJYK01000009.1"/>
</dbReference>
<accession>A0A511Z136</accession>